<evidence type="ECO:0000256" key="12">
    <source>
        <dbReference type="ARBA" id="ARBA00022843"/>
    </source>
</evidence>
<feature type="region of interest" description="Disordered" evidence="16">
    <location>
        <begin position="591"/>
        <end position="701"/>
    </location>
</feature>
<accession>A0A6P7T613</accession>
<keyword evidence="2" id="KW-1017">Isopeptide bond</keyword>
<evidence type="ECO:0000313" key="17">
    <source>
        <dbReference type="Proteomes" id="UP000515154"/>
    </source>
</evidence>
<evidence type="ECO:0000256" key="16">
    <source>
        <dbReference type="SAM" id="MobiDB-lite"/>
    </source>
</evidence>
<dbReference type="RefSeq" id="XP_029645845.1">
    <property type="nucleotide sequence ID" value="XM_029789985.2"/>
</dbReference>
<evidence type="ECO:0000256" key="15">
    <source>
        <dbReference type="PROSITE-ProRule" id="PRU00958"/>
    </source>
</evidence>
<comment type="subcellular location">
    <subcellularLocation>
        <location evidence="1">Nucleus</location>
        <location evidence="1">Nucleolus</location>
    </subcellularLocation>
</comment>
<keyword evidence="4 15" id="KW-0820">tRNA-binding</keyword>
<evidence type="ECO:0000256" key="1">
    <source>
        <dbReference type="ARBA" id="ARBA00004604"/>
    </source>
</evidence>
<evidence type="ECO:0000256" key="8">
    <source>
        <dbReference type="ARBA" id="ARBA00022694"/>
    </source>
</evidence>
<keyword evidence="8 15" id="KW-0819">tRNA processing</keyword>
<dbReference type="GO" id="GO:0002940">
    <property type="term" value="P:tRNA N2-guanine methylation"/>
    <property type="evidence" value="ECO:0007669"/>
    <property type="project" value="TreeGrafter"/>
</dbReference>
<evidence type="ECO:0000256" key="14">
    <source>
        <dbReference type="ARBA" id="ARBA00023242"/>
    </source>
</evidence>
<dbReference type="InterPro" id="IPR029063">
    <property type="entry name" value="SAM-dependent_MTases_sf"/>
</dbReference>
<evidence type="ECO:0000256" key="6">
    <source>
        <dbReference type="ARBA" id="ARBA00022679"/>
    </source>
</evidence>
<dbReference type="PANTHER" id="PTHR10631:SF1">
    <property type="entry name" value="TRMT1-LIKE PROTEIN"/>
    <property type="match status" value="1"/>
</dbReference>
<feature type="region of interest" description="Disordered" evidence="16">
    <location>
        <begin position="1"/>
        <end position="21"/>
    </location>
</feature>
<keyword evidence="17" id="KW-1185">Reference proteome</keyword>
<dbReference type="GO" id="GO:0005730">
    <property type="term" value="C:nucleolus"/>
    <property type="evidence" value="ECO:0007669"/>
    <property type="project" value="UniProtKB-SubCell"/>
</dbReference>
<keyword evidence="14" id="KW-0539">Nucleus</keyword>
<keyword evidence="13 15" id="KW-0694">RNA-binding</keyword>
<keyword evidence="10" id="KW-0863">Zinc-finger</keyword>
<dbReference type="PROSITE" id="PS51626">
    <property type="entry name" value="SAM_MT_TRM1"/>
    <property type="match status" value="1"/>
</dbReference>
<keyword evidence="6 15" id="KW-0808">Transferase</keyword>
<dbReference type="Pfam" id="PF02005">
    <property type="entry name" value="TRM"/>
    <property type="match status" value="1"/>
</dbReference>
<keyword evidence="5 15" id="KW-0489">Methyltransferase</keyword>
<feature type="region of interest" description="Disordered" evidence="16">
    <location>
        <begin position="34"/>
        <end position="71"/>
    </location>
</feature>
<organism evidence="17 18">
    <name type="scientific">Octopus sinensis</name>
    <name type="common">East Asian common octopus</name>
    <dbReference type="NCBI Taxonomy" id="2607531"/>
    <lineage>
        <taxon>Eukaryota</taxon>
        <taxon>Metazoa</taxon>
        <taxon>Spiralia</taxon>
        <taxon>Lophotrochozoa</taxon>
        <taxon>Mollusca</taxon>
        <taxon>Cephalopoda</taxon>
        <taxon>Coleoidea</taxon>
        <taxon>Octopodiformes</taxon>
        <taxon>Octopoda</taxon>
        <taxon>Incirrata</taxon>
        <taxon>Octopodidae</taxon>
        <taxon>Octopus</taxon>
    </lineage>
</organism>
<protein>
    <submittedName>
        <fullName evidence="18">TRMT1-like protein</fullName>
    </submittedName>
</protein>
<dbReference type="InterPro" id="IPR042296">
    <property type="entry name" value="tRNA_met_Trm1_C"/>
</dbReference>
<name>A0A6P7T613_9MOLL</name>
<evidence type="ECO:0000256" key="3">
    <source>
        <dbReference type="ARBA" id="ARBA00022553"/>
    </source>
</evidence>
<dbReference type="GO" id="GO:0000049">
    <property type="term" value="F:tRNA binding"/>
    <property type="evidence" value="ECO:0007669"/>
    <property type="project" value="UniProtKB-UniRule"/>
</dbReference>
<keyword evidence="3" id="KW-0597">Phosphoprotein</keyword>
<feature type="compositionally biased region" description="Low complexity" evidence="16">
    <location>
        <begin position="636"/>
        <end position="657"/>
    </location>
</feature>
<sequence length="866" mass="93814">MTQPYFVSTTTTTAPTTTTTPSTIAASNITCVAPAPTPSSSSSSSSSTVTTSSSSSVSSLPHPLQSPSSLSSSLLTSTAAATKTFTNSSSCSSGGGSSNKSSNTTTTTLTTTTTTTSNNNNNNTTTTTTTHGASHTNIENNRQQQQHHHYLYNHFPPQFYHHHHNHQYQHQRYRYRYQQYNNNFNNYYSKFYGKPFGVRRRMENTYGCSVGAVASVTASGVTAEAASTETDNNCSGLITEAGVDIAGHYSGAALSTYERTGKSLHYNPKMAIAREFVFCTLGTFCSQRDIGSPPACLDALGGSGLAGIQWKKFLGKKAHVTITDRNNLDLLEANCYRNSMLPKELPIDYSRAPGLPLPHQLIDEIFVQQVSANVIMHLEAFDFIFIDAHGSCVSYLDAAFTNIRNNGLLCIVSSDLSALFAKTRHVAMRNYGANVIKNDYMKEAAVRVVIGAAAKSAAKCSKGIQVMFGVCVEPFVLVVIKVQRGPYYADMCSLKVRPLIHCQICEERAFCPEMRASVENLYDLLPCDCQSETPGKTALKLGPMWCDNIFNAKFVEQMISVARDMKLSERLEAQLSSIFNECICSSSPVDSSSSSKNCQSSSSPSPSHSVLLSYPSLSAQQHNERSALNSLKRKTSSSAPAASLLSSSSTSLSRTVSGNPIDNNVETNSNNNKNNNSNNKSNNNNNNKNNNNNNDNNTTTTTTSTAATAAASVDVGPATSENSAIGNGDGAIVDANASEMTANMKGAVSVTVVSTSSDPHGNLKMDFAVDRSARNCQNLTNEPPIKRICLPDPDPSPVLAMPPFFYNIHKRKFKGVFLPKLSKMVYLLQSEGFRASRTVFDTYGIRTNANQKEIYRTLLKYCKQEP</sequence>
<feature type="compositionally biased region" description="Low complexity" evidence="16">
    <location>
        <begin position="8"/>
        <end position="21"/>
    </location>
</feature>
<keyword evidence="7 15" id="KW-0949">S-adenosyl-L-methionine</keyword>
<evidence type="ECO:0000256" key="5">
    <source>
        <dbReference type="ARBA" id="ARBA00022603"/>
    </source>
</evidence>
<dbReference type="GO" id="GO:0008270">
    <property type="term" value="F:zinc ion binding"/>
    <property type="evidence" value="ECO:0007669"/>
    <property type="project" value="UniProtKB-KW"/>
</dbReference>
<keyword evidence="12" id="KW-0832">Ubl conjugation</keyword>
<comment type="similarity">
    <text evidence="15">Belongs to the class I-like SAM-binding methyltransferase superfamily. Trm1 family.</text>
</comment>
<dbReference type="GO" id="GO:0016423">
    <property type="term" value="F:tRNA (guanine) methyltransferase activity"/>
    <property type="evidence" value="ECO:0007669"/>
    <property type="project" value="InterPro"/>
</dbReference>
<keyword evidence="9" id="KW-0479">Metal-binding</keyword>
<evidence type="ECO:0000256" key="4">
    <source>
        <dbReference type="ARBA" id="ARBA00022555"/>
    </source>
</evidence>
<proteinExistence type="inferred from homology"/>
<dbReference type="AlphaFoldDB" id="A0A6P7T613"/>
<feature type="compositionally biased region" description="Low complexity" evidence="16">
    <location>
        <begin position="667"/>
        <end position="701"/>
    </location>
</feature>
<gene>
    <name evidence="18" type="primary">LOC115219748</name>
</gene>
<dbReference type="PANTHER" id="PTHR10631">
    <property type="entry name" value="N 2 ,N 2 -DIMETHYLGUANOSINE TRNA METHYLTRANSFERASE"/>
    <property type="match status" value="1"/>
</dbReference>
<feature type="compositionally biased region" description="Low complexity" evidence="16">
    <location>
        <begin position="591"/>
        <end position="618"/>
    </location>
</feature>
<dbReference type="SUPFAM" id="SSF53335">
    <property type="entry name" value="S-adenosyl-L-methionine-dependent methyltransferases"/>
    <property type="match status" value="1"/>
</dbReference>
<keyword evidence="11" id="KW-0862">Zinc</keyword>
<dbReference type="InterPro" id="IPR002905">
    <property type="entry name" value="Trm1"/>
</dbReference>
<dbReference type="Gene3D" id="3.40.50.150">
    <property type="entry name" value="Vaccinia Virus protein VP39"/>
    <property type="match status" value="1"/>
</dbReference>
<feature type="region of interest" description="Disordered" evidence="16">
    <location>
        <begin position="85"/>
        <end position="135"/>
    </location>
</feature>
<reference evidence="18" key="1">
    <citation type="submission" date="2025-08" db="UniProtKB">
        <authorList>
            <consortium name="RefSeq"/>
        </authorList>
    </citation>
    <scope>IDENTIFICATION</scope>
</reference>
<evidence type="ECO:0000256" key="10">
    <source>
        <dbReference type="ARBA" id="ARBA00022771"/>
    </source>
</evidence>
<evidence type="ECO:0000256" key="2">
    <source>
        <dbReference type="ARBA" id="ARBA00022499"/>
    </source>
</evidence>
<evidence type="ECO:0000256" key="11">
    <source>
        <dbReference type="ARBA" id="ARBA00022833"/>
    </source>
</evidence>
<evidence type="ECO:0000313" key="18">
    <source>
        <dbReference type="RefSeq" id="XP_029645845.1"/>
    </source>
</evidence>
<evidence type="ECO:0000256" key="9">
    <source>
        <dbReference type="ARBA" id="ARBA00022723"/>
    </source>
</evidence>
<dbReference type="Proteomes" id="UP000515154">
    <property type="component" value="Linkage group LG15"/>
</dbReference>
<dbReference type="KEGG" id="osn:115219748"/>
<evidence type="ECO:0000256" key="13">
    <source>
        <dbReference type="ARBA" id="ARBA00022884"/>
    </source>
</evidence>
<dbReference type="Gene3D" id="3.30.56.70">
    <property type="entry name" value="N2,N2-dimethylguanosine tRNA methyltransferase, C-terminal domain"/>
    <property type="match status" value="1"/>
</dbReference>
<evidence type="ECO:0000256" key="7">
    <source>
        <dbReference type="ARBA" id="ARBA00022691"/>
    </source>
</evidence>